<dbReference type="Proteomes" id="UP000006729">
    <property type="component" value="Chromosome 18"/>
</dbReference>
<proteinExistence type="predicted"/>
<name>A0A2K1WV50_POPTR</name>
<reference evidence="1 2" key="1">
    <citation type="journal article" date="2006" name="Science">
        <title>The genome of black cottonwood, Populus trichocarpa (Torr. &amp; Gray).</title>
        <authorList>
            <person name="Tuskan G.A."/>
            <person name="Difazio S."/>
            <person name="Jansson S."/>
            <person name="Bohlmann J."/>
            <person name="Grigoriev I."/>
            <person name="Hellsten U."/>
            <person name="Putnam N."/>
            <person name="Ralph S."/>
            <person name="Rombauts S."/>
            <person name="Salamov A."/>
            <person name="Schein J."/>
            <person name="Sterck L."/>
            <person name="Aerts A."/>
            <person name="Bhalerao R.R."/>
            <person name="Bhalerao R.P."/>
            <person name="Blaudez D."/>
            <person name="Boerjan W."/>
            <person name="Brun A."/>
            <person name="Brunner A."/>
            <person name="Busov V."/>
            <person name="Campbell M."/>
            <person name="Carlson J."/>
            <person name="Chalot M."/>
            <person name="Chapman J."/>
            <person name="Chen G.L."/>
            <person name="Cooper D."/>
            <person name="Coutinho P.M."/>
            <person name="Couturier J."/>
            <person name="Covert S."/>
            <person name="Cronk Q."/>
            <person name="Cunningham R."/>
            <person name="Davis J."/>
            <person name="Degroeve S."/>
            <person name="Dejardin A."/>
            <person name="Depamphilis C."/>
            <person name="Detter J."/>
            <person name="Dirks B."/>
            <person name="Dubchak I."/>
            <person name="Duplessis S."/>
            <person name="Ehlting J."/>
            <person name="Ellis B."/>
            <person name="Gendler K."/>
            <person name="Goodstein D."/>
            <person name="Gribskov M."/>
            <person name="Grimwood J."/>
            <person name="Groover A."/>
            <person name="Gunter L."/>
            <person name="Hamberger B."/>
            <person name="Heinze B."/>
            <person name="Helariutta Y."/>
            <person name="Henrissat B."/>
            <person name="Holligan D."/>
            <person name="Holt R."/>
            <person name="Huang W."/>
            <person name="Islam-Faridi N."/>
            <person name="Jones S."/>
            <person name="Jones-Rhoades M."/>
            <person name="Jorgensen R."/>
            <person name="Joshi C."/>
            <person name="Kangasjarvi J."/>
            <person name="Karlsson J."/>
            <person name="Kelleher C."/>
            <person name="Kirkpatrick R."/>
            <person name="Kirst M."/>
            <person name="Kohler A."/>
            <person name="Kalluri U."/>
            <person name="Larimer F."/>
            <person name="Leebens-Mack J."/>
            <person name="Leple J.C."/>
            <person name="Locascio P."/>
            <person name="Lou Y."/>
            <person name="Lucas S."/>
            <person name="Martin F."/>
            <person name="Montanini B."/>
            <person name="Napoli C."/>
            <person name="Nelson D.R."/>
            <person name="Nelson C."/>
            <person name="Nieminen K."/>
            <person name="Nilsson O."/>
            <person name="Pereda V."/>
            <person name="Peter G."/>
            <person name="Philippe R."/>
            <person name="Pilate G."/>
            <person name="Poliakov A."/>
            <person name="Razumovskaya J."/>
            <person name="Richardson P."/>
            <person name="Rinaldi C."/>
            <person name="Ritland K."/>
            <person name="Rouze P."/>
            <person name="Ryaboy D."/>
            <person name="Schmutz J."/>
            <person name="Schrader J."/>
            <person name="Segerman B."/>
            <person name="Shin H."/>
            <person name="Siddiqui A."/>
            <person name="Sterky F."/>
            <person name="Terry A."/>
            <person name="Tsai C.J."/>
            <person name="Uberbacher E."/>
            <person name="Unneberg P."/>
            <person name="Vahala J."/>
            <person name="Wall K."/>
            <person name="Wessler S."/>
            <person name="Yang G."/>
            <person name="Yin T."/>
            <person name="Douglas C."/>
            <person name="Marra M."/>
            <person name="Sandberg G."/>
            <person name="Van de Peer Y."/>
            <person name="Rokhsar D."/>
        </authorList>
    </citation>
    <scope>NUCLEOTIDE SEQUENCE [LARGE SCALE GENOMIC DNA]</scope>
    <source>
        <strain evidence="2">cv. Nisqually</strain>
    </source>
</reference>
<dbReference type="InterPro" id="IPR025322">
    <property type="entry name" value="PADRE_dom"/>
</dbReference>
<dbReference type="AlphaFoldDB" id="A0A2K1WV50"/>
<protein>
    <submittedName>
        <fullName evidence="1">Uncharacterized protein</fullName>
    </submittedName>
</protein>
<evidence type="ECO:0000313" key="2">
    <source>
        <dbReference type="Proteomes" id="UP000006729"/>
    </source>
</evidence>
<accession>A0A2K1WV50</accession>
<evidence type="ECO:0000313" key="1">
    <source>
        <dbReference type="EMBL" id="PNS92401.1"/>
    </source>
</evidence>
<dbReference type="EMBL" id="CM009307">
    <property type="protein sequence ID" value="PNS92401.1"/>
    <property type="molecule type" value="Genomic_DNA"/>
</dbReference>
<sequence length="487" mass="55773">MEKRAASTVEDKTCIKHKSATLPRLLLESIGRIQNNSIEWKRLCCPKMLKNTRQTKIKCQLARTPQPSLCINVNVLAAIFPCSKPSICNPMKMGSFSWNRRFLKLVHPGGFVEIHKNPITAAEVMKKYPRHFVTRPDVFRFPWIMICPESILKPGNVFFIVPYHTVYGLLQTSLMQQQDHFLPCYDEICPAWAEQEVRWEKSDGLIQFPQEGNSLESSVVIRQDFHLLAEKQSPPASQERAKVDCKFEDEYAIFPKDLDDSNIKQFLEQCPDGQSLGKAHFEVKTQQHFDDSPKKLRSPKHRPVVCDYRNRRNKSSSSFPSQSTMSDAELVVPLSRDDDGALNCSSSQEEKRLKSCLKKNNFTKARNFRVVRFDLPDEDEKKLRPKGNMLGGSVLHVFIVLAEILRRKILISCEMRGTQILRARVILLVLLLKRAHSFVMESNELPDDLCFLAGFATTHDCLHPSASFFNMPFLGYVVFQPSLVSLL</sequence>
<organism evidence="1 2">
    <name type="scientific">Populus trichocarpa</name>
    <name type="common">Western balsam poplar</name>
    <name type="synonym">Populus balsamifera subsp. trichocarpa</name>
    <dbReference type="NCBI Taxonomy" id="3694"/>
    <lineage>
        <taxon>Eukaryota</taxon>
        <taxon>Viridiplantae</taxon>
        <taxon>Streptophyta</taxon>
        <taxon>Embryophyta</taxon>
        <taxon>Tracheophyta</taxon>
        <taxon>Spermatophyta</taxon>
        <taxon>Magnoliopsida</taxon>
        <taxon>eudicotyledons</taxon>
        <taxon>Gunneridae</taxon>
        <taxon>Pentapetalae</taxon>
        <taxon>rosids</taxon>
        <taxon>fabids</taxon>
        <taxon>Malpighiales</taxon>
        <taxon>Salicaceae</taxon>
        <taxon>Saliceae</taxon>
        <taxon>Populus</taxon>
    </lineage>
</organism>
<gene>
    <name evidence="1" type="ORF">POPTR_018G030600</name>
</gene>
<dbReference type="InParanoid" id="A0A2K1WV50"/>
<dbReference type="Pfam" id="PF14009">
    <property type="entry name" value="PADRE"/>
    <property type="match status" value="1"/>
</dbReference>
<dbReference type="PANTHER" id="PTHR33052">
    <property type="entry name" value="DUF4228 DOMAIN PROTEIN-RELATED"/>
    <property type="match status" value="1"/>
</dbReference>
<keyword evidence="2" id="KW-1185">Reference proteome</keyword>